<dbReference type="InterPro" id="IPR051505">
    <property type="entry name" value="C-type_lectin_domain"/>
</dbReference>
<evidence type="ECO:0000256" key="1">
    <source>
        <dbReference type="ARBA" id="ARBA00004479"/>
    </source>
</evidence>
<keyword evidence="3" id="KW-0964">Secreted</keyword>
<sequence length="429" mass="46938">MDGAGWKEELDSWREAKCDAKYSRSVGSISRQGKPTRGSGNKRLGLYGQVCLGLGLTSEGVAFLGAGDEWKGHNQTGGGVSGSLSCCSCRGLVLLLRPQRRDPSVTCSQGGVGAATASCLLLFLRLGETFPEPVAAMLPSQGRSPIPLLLVAWLLWAQSCFSQRLLSGQKICYGDSAHPCYKIAYFQDMSRRVGFQEARQACEMGGGVLLSLESETEQKLIESMLQNLTKSGPGISDGDFWIGLWRQGQTTSSACPDLYKWTDGSSSLFRNWYTDEPSCGSEACVVMYHQPSANPGLGGPYLYQWNDDRCNMKHNFICKYKSEDILEKESGDRTDPHHEVQATVPAVKPNDSSKSEDDFPLVVTETGGLIPNLIYVVIPTIPLLLLILVAFGTCCFQMLHKSKGRTKTSPDQSTLWISKHPRKDSNLEV</sequence>
<feature type="transmembrane region" description="Helical" evidence="10">
    <location>
        <begin position="373"/>
        <end position="399"/>
    </location>
</feature>
<keyword evidence="13" id="KW-1185">Reference proteome</keyword>
<evidence type="ECO:0000256" key="10">
    <source>
        <dbReference type="SAM" id="Phobius"/>
    </source>
</evidence>
<dbReference type="GO" id="GO:0005737">
    <property type="term" value="C:cytoplasm"/>
    <property type="evidence" value="ECO:0007669"/>
    <property type="project" value="TreeGrafter"/>
</dbReference>
<feature type="domain" description="C-type lectin" evidence="11">
    <location>
        <begin position="180"/>
        <end position="319"/>
    </location>
</feature>
<dbReference type="SUPFAM" id="SSF56436">
    <property type="entry name" value="C-type lectin-like"/>
    <property type="match status" value="1"/>
</dbReference>
<dbReference type="InterPro" id="IPR016187">
    <property type="entry name" value="CTDL_fold"/>
</dbReference>
<name>A0AAW1BJZ8_CROAD</name>
<dbReference type="FunFam" id="3.10.100.10:FF:000006">
    <property type="entry name" value="Layilin b"/>
    <property type="match status" value="1"/>
</dbReference>
<evidence type="ECO:0000256" key="4">
    <source>
        <dbReference type="ARBA" id="ARBA00022692"/>
    </source>
</evidence>
<dbReference type="GO" id="GO:0016020">
    <property type="term" value="C:membrane"/>
    <property type="evidence" value="ECO:0007669"/>
    <property type="project" value="UniProtKB-SubCell"/>
</dbReference>
<comment type="subcellular location">
    <subcellularLocation>
        <location evidence="1">Membrane</location>
        <topology evidence="1">Single-pass type I membrane protein</topology>
    </subcellularLocation>
    <subcellularLocation>
        <location evidence="2">Secreted</location>
    </subcellularLocation>
</comment>
<dbReference type="Proteomes" id="UP001474421">
    <property type="component" value="Unassembled WGS sequence"/>
</dbReference>
<evidence type="ECO:0000256" key="3">
    <source>
        <dbReference type="ARBA" id="ARBA00022525"/>
    </source>
</evidence>
<dbReference type="InterPro" id="IPR001304">
    <property type="entry name" value="C-type_lectin-like"/>
</dbReference>
<keyword evidence="6" id="KW-0430">Lectin</keyword>
<dbReference type="PANTHER" id="PTHR14789">
    <property type="entry name" value="CHONDROLECTIN VARIANT CHODLFDELTAE"/>
    <property type="match status" value="1"/>
</dbReference>
<feature type="compositionally biased region" description="Polar residues" evidence="9">
    <location>
        <begin position="407"/>
        <end position="416"/>
    </location>
</feature>
<accession>A0AAW1BJZ8</accession>
<dbReference type="Gene3D" id="3.10.100.10">
    <property type="entry name" value="Mannose-Binding Protein A, subunit A"/>
    <property type="match status" value="1"/>
</dbReference>
<evidence type="ECO:0000313" key="13">
    <source>
        <dbReference type="Proteomes" id="UP001474421"/>
    </source>
</evidence>
<keyword evidence="8 10" id="KW-0472">Membrane</keyword>
<evidence type="ECO:0000256" key="7">
    <source>
        <dbReference type="ARBA" id="ARBA00022989"/>
    </source>
</evidence>
<keyword evidence="7 10" id="KW-1133">Transmembrane helix</keyword>
<protein>
    <submittedName>
        <fullName evidence="12">Chondrolectin</fullName>
    </submittedName>
</protein>
<feature type="region of interest" description="Disordered" evidence="9">
    <location>
        <begin position="330"/>
        <end position="356"/>
    </location>
</feature>
<dbReference type="EMBL" id="JAOTOJ010000004">
    <property type="protein sequence ID" value="KAK9402186.1"/>
    <property type="molecule type" value="Genomic_DNA"/>
</dbReference>
<dbReference type="Pfam" id="PF00059">
    <property type="entry name" value="Lectin_C"/>
    <property type="match status" value="1"/>
</dbReference>
<keyword evidence="5" id="KW-0732">Signal</keyword>
<feature type="compositionally biased region" description="Basic and acidic residues" evidence="9">
    <location>
        <begin position="330"/>
        <end position="340"/>
    </location>
</feature>
<organism evidence="12 13">
    <name type="scientific">Crotalus adamanteus</name>
    <name type="common">Eastern diamondback rattlesnake</name>
    <dbReference type="NCBI Taxonomy" id="8729"/>
    <lineage>
        <taxon>Eukaryota</taxon>
        <taxon>Metazoa</taxon>
        <taxon>Chordata</taxon>
        <taxon>Craniata</taxon>
        <taxon>Vertebrata</taxon>
        <taxon>Euteleostomi</taxon>
        <taxon>Lepidosauria</taxon>
        <taxon>Squamata</taxon>
        <taxon>Bifurcata</taxon>
        <taxon>Unidentata</taxon>
        <taxon>Episquamata</taxon>
        <taxon>Toxicofera</taxon>
        <taxon>Serpentes</taxon>
        <taxon>Colubroidea</taxon>
        <taxon>Viperidae</taxon>
        <taxon>Crotalinae</taxon>
        <taxon>Crotalus</taxon>
    </lineage>
</organism>
<evidence type="ECO:0000256" key="9">
    <source>
        <dbReference type="SAM" id="MobiDB-lite"/>
    </source>
</evidence>
<comment type="caution">
    <text evidence="12">The sequence shown here is derived from an EMBL/GenBank/DDBJ whole genome shotgun (WGS) entry which is preliminary data.</text>
</comment>
<dbReference type="GO" id="GO:0050772">
    <property type="term" value="P:positive regulation of axonogenesis"/>
    <property type="evidence" value="ECO:0007669"/>
    <property type="project" value="TreeGrafter"/>
</dbReference>
<feature type="region of interest" description="Disordered" evidence="9">
    <location>
        <begin position="404"/>
        <end position="429"/>
    </location>
</feature>
<dbReference type="AlphaFoldDB" id="A0AAW1BJZ8"/>
<evidence type="ECO:0000256" key="2">
    <source>
        <dbReference type="ARBA" id="ARBA00004613"/>
    </source>
</evidence>
<dbReference type="SMART" id="SM00034">
    <property type="entry name" value="CLECT"/>
    <property type="match status" value="1"/>
</dbReference>
<evidence type="ECO:0000256" key="6">
    <source>
        <dbReference type="ARBA" id="ARBA00022734"/>
    </source>
</evidence>
<gene>
    <name evidence="12" type="ORF">NXF25_010542</name>
</gene>
<keyword evidence="4 10" id="KW-0812">Transmembrane</keyword>
<evidence type="ECO:0000313" key="12">
    <source>
        <dbReference type="EMBL" id="KAK9402186.1"/>
    </source>
</evidence>
<dbReference type="GO" id="GO:0030246">
    <property type="term" value="F:carbohydrate binding"/>
    <property type="evidence" value="ECO:0007669"/>
    <property type="project" value="UniProtKB-KW"/>
</dbReference>
<evidence type="ECO:0000256" key="8">
    <source>
        <dbReference type="ARBA" id="ARBA00023136"/>
    </source>
</evidence>
<proteinExistence type="predicted"/>
<evidence type="ECO:0000256" key="5">
    <source>
        <dbReference type="ARBA" id="ARBA00022729"/>
    </source>
</evidence>
<dbReference type="PROSITE" id="PS50041">
    <property type="entry name" value="C_TYPE_LECTIN_2"/>
    <property type="match status" value="1"/>
</dbReference>
<evidence type="ECO:0000259" key="11">
    <source>
        <dbReference type="PROSITE" id="PS50041"/>
    </source>
</evidence>
<dbReference type="GO" id="GO:0005576">
    <property type="term" value="C:extracellular region"/>
    <property type="evidence" value="ECO:0007669"/>
    <property type="project" value="UniProtKB-SubCell"/>
</dbReference>
<reference evidence="12 13" key="1">
    <citation type="journal article" date="2024" name="Proc. Natl. Acad. Sci. U.S.A.">
        <title>The genetic regulatory architecture and epigenomic basis for age-related changes in rattlesnake venom.</title>
        <authorList>
            <person name="Hogan M.P."/>
            <person name="Holding M.L."/>
            <person name="Nystrom G.S."/>
            <person name="Colston T.J."/>
            <person name="Bartlett D.A."/>
            <person name="Mason A.J."/>
            <person name="Ellsworth S.A."/>
            <person name="Rautsaw R.M."/>
            <person name="Lawrence K.C."/>
            <person name="Strickland J.L."/>
            <person name="He B."/>
            <person name="Fraser P."/>
            <person name="Margres M.J."/>
            <person name="Gilbert D.M."/>
            <person name="Gibbs H.L."/>
            <person name="Parkinson C.L."/>
            <person name="Rokyta D.R."/>
        </authorList>
    </citation>
    <scope>NUCLEOTIDE SEQUENCE [LARGE SCALE GENOMIC DNA]</scope>
    <source>
        <strain evidence="12">DRR0105</strain>
    </source>
</reference>
<dbReference type="InterPro" id="IPR016186">
    <property type="entry name" value="C-type_lectin-like/link_sf"/>
</dbReference>
<dbReference type="PANTHER" id="PTHR14789:SF1">
    <property type="entry name" value="CHONDROLECTIN"/>
    <property type="match status" value="1"/>
</dbReference>